<dbReference type="EMBL" id="KZ613468">
    <property type="protein sequence ID" value="PMD26424.1"/>
    <property type="molecule type" value="Genomic_DNA"/>
</dbReference>
<dbReference type="GO" id="GO:0005737">
    <property type="term" value="C:cytoplasm"/>
    <property type="evidence" value="ECO:0007669"/>
    <property type="project" value="TreeGrafter"/>
</dbReference>
<dbReference type="Gene3D" id="3.30.465.10">
    <property type="match status" value="1"/>
</dbReference>
<keyword evidence="6" id="KW-0472">Membrane</keyword>
<evidence type="ECO:0000259" key="7">
    <source>
        <dbReference type="PROSITE" id="PS51387"/>
    </source>
</evidence>
<name>A0A2J6QJK5_9HELO</name>
<evidence type="ECO:0000256" key="3">
    <source>
        <dbReference type="ARBA" id="ARBA00022692"/>
    </source>
</evidence>
<dbReference type="EC" id="1.3.1.72" evidence="2"/>
<evidence type="ECO:0000256" key="5">
    <source>
        <dbReference type="ARBA" id="ARBA00023002"/>
    </source>
</evidence>
<evidence type="ECO:0000256" key="4">
    <source>
        <dbReference type="ARBA" id="ARBA00022989"/>
    </source>
</evidence>
<feature type="domain" description="FAD-binding PCMH-type" evidence="7">
    <location>
        <begin position="1"/>
        <end position="157"/>
    </location>
</feature>
<evidence type="ECO:0000256" key="1">
    <source>
        <dbReference type="ARBA" id="ARBA00004167"/>
    </source>
</evidence>
<dbReference type="OrthoDB" id="415825at2759"/>
<dbReference type="AlphaFoldDB" id="A0A2J6QJK5"/>
<dbReference type="SUPFAM" id="SSF56176">
    <property type="entry name" value="FAD-binding/transporter-associated domain-like"/>
    <property type="match status" value="1"/>
</dbReference>
<gene>
    <name evidence="8" type="ORF">NA56DRAFT_668209</name>
</gene>
<evidence type="ECO:0000256" key="2">
    <source>
        <dbReference type="ARBA" id="ARBA00012405"/>
    </source>
</evidence>
<comment type="subcellular location">
    <subcellularLocation>
        <location evidence="1">Membrane</location>
        <topology evidence="1">Single-pass membrane protein</topology>
    </subcellularLocation>
</comment>
<sequence>METHKGAVARLAEEVARFYSSRTPFWIYHGSKNCTRQVSFDRSGIVDTSNLNHVLEINSKSMVVIAEPNVPMYLLVQTTLKHGLIPPVVPEFPAGESSSFKYGYFDRIVNSVEIILANGEVTRVSQTDEKKDLFNGAAGAFGTLGVLTLLEIQLIPAKTYVALTYIPVVDTKDAIATLRECVIAEKQPFDFVDGIQFSKDLGVICVGHMTDTCTNTPQTFSGPWDPWFYMHAQSRCSSGSKEIPLTDTIPLQDYLFRYDRGAFWMGKYYPLFPFSFLNNTFSRWFWDSFLHTRVLFQSMHISNRSQKFIIQDLGLPMHKAEEFLDFVDEELGIYPLWLCPLTIGREVNFQRLAINVGVWGPGPEDFGKFVAENRRLERRLEEFWQLYDREQYEGLRKKYCAESLPNVYTKVKSTEVEFPRKDLKATWHGLYGHFLGFKVQYLLSGEKRKGE</sequence>
<evidence type="ECO:0000313" key="8">
    <source>
        <dbReference type="EMBL" id="PMD26424.1"/>
    </source>
</evidence>
<dbReference type="InterPro" id="IPR016169">
    <property type="entry name" value="FAD-bd_PCMH_sub2"/>
</dbReference>
<keyword evidence="9" id="KW-1185">Reference proteome</keyword>
<keyword evidence="3" id="KW-0812">Transmembrane</keyword>
<dbReference type="Proteomes" id="UP000235672">
    <property type="component" value="Unassembled WGS sequence"/>
</dbReference>
<dbReference type="GO" id="GO:0016020">
    <property type="term" value="C:membrane"/>
    <property type="evidence" value="ECO:0007669"/>
    <property type="project" value="UniProtKB-SubCell"/>
</dbReference>
<evidence type="ECO:0000256" key="6">
    <source>
        <dbReference type="ARBA" id="ARBA00023136"/>
    </source>
</evidence>
<dbReference type="GO" id="GO:0008202">
    <property type="term" value="P:steroid metabolic process"/>
    <property type="evidence" value="ECO:0007669"/>
    <property type="project" value="TreeGrafter"/>
</dbReference>
<reference evidence="8 9" key="1">
    <citation type="submission" date="2016-05" db="EMBL/GenBank/DDBJ databases">
        <title>A degradative enzymes factory behind the ericoid mycorrhizal symbiosis.</title>
        <authorList>
            <consortium name="DOE Joint Genome Institute"/>
            <person name="Martino E."/>
            <person name="Morin E."/>
            <person name="Grelet G."/>
            <person name="Kuo A."/>
            <person name="Kohler A."/>
            <person name="Daghino S."/>
            <person name="Barry K."/>
            <person name="Choi C."/>
            <person name="Cichocki N."/>
            <person name="Clum A."/>
            <person name="Copeland A."/>
            <person name="Hainaut M."/>
            <person name="Haridas S."/>
            <person name="Labutti K."/>
            <person name="Lindquist E."/>
            <person name="Lipzen A."/>
            <person name="Khouja H.-R."/>
            <person name="Murat C."/>
            <person name="Ohm R."/>
            <person name="Olson A."/>
            <person name="Spatafora J."/>
            <person name="Veneault-Fourrey C."/>
            <person name="Henrissat B."/>
            <person name="Grigoriev I."/>
            <person name="Martin F."/>
            <person name="Perotto S."/>
        </authorList>
    </citation>
    <scope>NUCLEOTIDE SEQUENCE [LARGE SCALE GENOMIC DNA]</scope>
    <source>
        <strain evidence="8 9">UAMH 7357</strain>
    </source>
</reference>
<evidence type="ECO:0000313" key="9">
    <source>
        <dbReference type="Proteomes" id="UP000235672"/>
    </source>
</evidence>
<keyword evidence="4" id="KW-1133">Transmembrane helix</keyword>
<dbReference type="GO" id="GO:0071949">
    <property type="term" value="F:FAD binding"/>
    <property type="evidence" value="ECO:0007669"/>
    <property type="project" value="InterPro"/>
</dbReference>
<dbReference type="STRING" id="1745343.A0A2J6QJK5"/>
<dbReference type="GO" id="GO:0000246">
    <property type="term" value="F:Delta24(24-1) sterol reductase activity"/>
    <property type="evidence" value="ECO:0007669"/>
    <property type="project" value="TreeGrafter"/>
</dbReference>
<protein>
    <recommendedName>
        <fullName evidence="2">Delta(24)-sterol reductase</fullName>
        <ecNumber evidence="2">1.3.1.72</ecNumber>
    </recommendedName>
</protein>
<dbReference type="GO" id="GO:0050614">
    <property type="term" value="F:Delta24-sterol reductase activity"/>
    <property type="evidence" value="ECO:0007669"/>
    <property type="project" value="UniProtKB-EC"/>
</dbReference>
<organism evidence="8 9">
    <name type="scientific">Hyaloscypha hepaticicola</name>
    <dbReference type="NCBI Taxonomy" id="2082293"/>
    <lineage>
        <taxon>Eukaryota</taxon>
        <taxon>Fungi</taxon>
        <taxon>Dikarya</taxon>
        <taxon>Ascomycota</taxon>
        <taxon>Pezizomycotina</taxon>
        <taxon>Leotiomycetes</taxon>
        <taxon>Helotiales</taxon>
        <taxon>Hyaloscyphaceae</taxon>
        <taxon>Hyaloscypha</taxon>
    </lineage>
</organism>
<dbReference type="InterPro" id="IPR040165">
    <property type="entry name" value="Diminuto-like"/>
</dbReference>
<proteinExistence type="predicted"/>
<dbReference type="InterPro" id="IPR036318">
    <property type="entry name" value="FAD-bd_PCMH-like_sf"/>
</dbReference>
<dbReference type="InterPro" id="IPR006094">
    <property type="entry name" value="Oxid_FAD_bind_N"/>
</dbReference>
<keyword evidence="5" id="KW-0560">Oxidoreductase</keyword>
<dbReference type="InterPro" id="IPR016166">
    <property type="entry name" value="FAD-bd_PCMH"/>
</dbReference>
<dbReference type="PANTHER" id="PTHR10801">
    <property type="entry name" value="24-DEHYDROCHOLESTEROL REDUCTASE"/>
    <property type="match status" value="1"/>
</dbReference>
<accession>A0A2J6QJK5</accession>
<dbReference type="Pfam" id="PF01565">
    <property type="entry name" value="FAD_binding_4"/>
    <property type="match status" value="1"/>
</dbReference>
<dbReference type="PROSITE" id="PS51387">
    <property type="entry name" value="FAD_PCMH"/>
    <property type="match status" value="1"/>
</dbReference>
<dbReference type="PANTHER" id="PTHR10801:SF0">
    <property type="entry name" value="DELTA(24)-STEROL REDUCTASE"/>
    <property type="match status" value="1"/>
</dbReference>